<dbReference type="Gene3D" id="3.40.50.2000">
    <property type="entry name" value="Glycogen Phosphorylase B"/>
    <property type="match status" value="2"/>
</dbReference>
<keyword evidence="4" id="KW-1185">Reference proteome</keyword>
<dbReference type="InterPro" id="IPR001296">
    <property type="entry name" value="Glyco_trans_1"/>
</dbReference>
<proteinExistence type="predicted"/>
<organism evidence="3 4">
    <name type="scientific">Fulvivirga marina</name>
    <dbReference type="NCBI Taxonomy" id="2494733"/>
    <lineage>
        <taxon>Bacteria</taxon>
        <taxon>Pseudomonadati</taxon>
        <taxon>Bacteroidota</taxon>
        <taxon>Cytophagia</taxon>
        <taxon>Cytophagales</taxon>
        <taxon>Fulvivirgaceae</taxon>
        <taxon>Fulvivirga</taxon>
    </lineage>
</organism>
<protein>
    <submittedName>
        <fullName evidence="3">Glycosyltransferase family 4 protein</fullName>
    </submittedName>
</protein>
<dbReference type="CDD" id="cd03801">
    <property type="entry name" value="GT4_PimA-like"/>
    <property type="match status" value="1"/>
</dbReference>
<evidence type="ECO:0000259" key="1">
    <source>
        <dbReference type="Pfam" id="PF00534"/>
    </source>
</evidence>
<dbReference type="PANTHER" id="PTHR45947">
    <property type="entry name" value="SULFOQUINOVOSYL TRANSFERASE SQD2"/>
    <property type="match status" value="1"/>
</dbReference>
<dbReference type="GO" id="GO:0016758">
    <property type="term" value="F:hexosyltransferase activity"/>
    <property type="evidence" value="ECO:0007669"/>
    <property type="project" value="TreeGrafter"/>
</dbReference>
<evidence type="ECO:0000313" key="4">
    <source>
        <dbReference type="Proteomes" id="UP000614216"/>
    </source>
</evidence>
<dbReference type="Pfam" id="PF13439">
    <property type="entry name" value="Glyco_transf_4"/>
    <property type="match status" value="1"/>
</dbReference>
<dbReference type="InterPro" id="IPR028098">
    <property type="entry name" value="Glyco_trans_4-like_N"/>
</dbReference>
<dbReference type="InterPro" id="IPR050194">
    <property type="entry name" value="Glycosyltransferase_grp1"/>
</dbReference>
<name>A0A937KC20_9BACT</name>
<dbReference type="PANTHER" id="PTHR45947:SF3">
    <property type="entry name" value="SULFOQUINOVOSYL TRANSFERASE SQD2"/>
    <property type="match status" value="1"/>
</dbReference>
<dbReference type="EMBL" id="JAEUGD010000001">
    <property type="protein sequence ID" value="MBL6444768.1"/>
    <property type="molecule type" value="Genomic_DNA"/>
</dbReference>
<dbReference type="SUPFAM" id="SSF53756">
    <property type="entry name" value="UDP-Glycosyltransferase/glycogen phosphorylase"/>
    <property type="match status" value="1"/>
</dbReference>
<feature type="domain" description="Glycosyl transferase family 1" evidence="1">
    <location>
        <begin position="163"/>
        <end position="327"/>
    </location>
</feature>
<dbReference type="Proteomes" id="UP000614216">
    <property type="component" value="Unassembled WGS sequence"/>
</dbReference>
<comment type="caution">
    <text evidence="3">The sequence shown here is derived from an EMBL/GenBank/DDBJ whole genome shotgun (WGS) entry which is preliminary data.</text>
</comment>
<dbReference type="AlphaFoldDB" id="A0A937KC20"/>
<reference evidence="3" key="1">
    <citation type="submission" date="2021-01" db="EMBL/GenBank/DDBJ databases">
        <title>Fulvivirga kasyanovii gen. nov., sp nov., a novel member of the phylum Bacteroidetes isolated from seawater in a mussel farm.</title>
        <authorList>
            <person name="Zhao L.-H."/>
            <person name="Wang Z.-J."/>
        </authorList>
    </citation>
    <scope>NUCLEOTIDE SEQUENCE</scope>
    <source>
        <strain evidence="3">29W222</strain>
    </source>
</reference>
<accession>A0A937KC20</accession>
<evidence type="ECO:0000259" key="2">
    <source>
        <dbReference type="Pfam" id="PF13439"/>
    </source>
</evidence>
<dbReference type="Pfam" id="PF00534">
    <property type="entry name" value="Glycos_transf_1"/>
    <property type="match status" value="1"/>
</dbReference>
<feature type="domain" description="Glycosyltransferase subfamily 4-like N-terminal" evidence="2">
    <location>
        <begin position="33"/>
        <end position="152"/>
    </location>
</feature>
<gene>
    <name evidence="3" type="ORF">JMN32_00500</name>
</gene>
<sequence>MLLPETLKLHNQRNFEFHYIYFLPWKDQMVNDLIQAGGIVKCYSASNNIQLILQYKKVQEYVYTHGIDIVHAHLPWAGFLSRLLSYKIKIPVLYTEHNKQERYHKITFWLNKLSFNFQNIAIAVSNDVSSSIIQHIRPEISVKTVLNGVNTEYFQRDIQSGLNIRKKYGIPDKALVVGTVSVFRFQKRLHEWMKVFSNATRDNDQLFGIIVGDGPLKEELLELRKELRLEDRLLMPGLQTNTRDWYSAMDIFMMTSVFEGLPIALLEAMSMGCSIACTNAGGIREVIINGKSGIMVDVEEWQELIHSLHSLNDQNLRVRLSINARKRVIEAFSLQRMVSELENCYLEAKEGVGT</sequence>
<dbReference type="RefSeq" id="WP_202854369.1">
    <property type="nucleotide sequence ID" value="NZ_JAEUGD010000001.1"/>
</dbReference>
<evidence type="ECO:0000313" key="3">
    <source>
        <dbReference type="EMBL" id="MBL6444768.1"/>
    </source>
</evidence>